<name>A0A9P5A919_9HYPO</name>
<evidence type="ECO:0000313" key="2">
    <source>
        <dbReference type="Proteomes" id="UP000730481"/>
    </source>
</evidence>
<accession>A0A9P5A919</accession>
<gene>
    <name evidence="1" type="ORF">FBEOM_11774</name>
</gene>
<sequence>MLRTKLQSTPWKRDLSADIGDAKEALQAGLALSDLSGLGGPGSHGGAQQWKLLQHLLKDYNTWNKVGFYTDDSHMSNDKLCRLLCNYLQEKGIYWEAKTHRIQCHGHIANLAVQAFLFIDSEEAARAALEDIGDGDESAFGTGFSERIKPRKVQGWQQLGLLTKVYNKSIHMYENEHPWNELKKRAGRSLVFDNHTRWNS</sequence>
<comment type="caution">
    <text evidence="1">The sequence shown here is derived from an EMBL/GenBank/DDBJ whole genome shotgun (WGS) entry which is preliminary data.</text>
</comment>
<evidence type="ECO:0000313" key="1">
    <source>
        <dbReference type="EMBL" id="KAF4334382.1"/>
    </source>
</evidence>
<reference evidence="1" key="2">
    <citation type="submission" date="2020-02" db="EMBL/GenBank/DDBJ databases">
        <title>Identification and distribution of gene clusters putatively required for synthesis of sphingolipid metabolism inhibitors in phylogenetically diverse species of the filamentous fungus Fusarium.</title>
        <authorList>
            <person name="Kim H.-S."/>
            <person name="Busman M."/>
            <person name="Brown D.W."/>
            <person name="Divon H."/>
            <person name="Uhlig S."/>
            <person name="Proctor R.H."/>
        </authorList>
    </citation>
    <scope>NUCLEOTIDE SEQUENCE</scope>
    <source>
        <strain evidence="1">NRRL 25174</strain>
    </source>
</reference>
<dbReference type="Proteomes" id="UP000730481">
    <property type="component" value="Unassembled WGS sequence"/>
</dbReference>
<proteinExistence type="predicted"/>
<dbReference type="AlphaFoldDB" id="A0A9P5A919"/>
<organism evidence="1 2">
    <name type="scientific">Fusarium beomiforme</name>
    <dbReference type="NCBI Taxonomy" id="44412"/>
    <lineage>
        <taxon>Eukaryota</taxon>
        <taxon>Fungi</taxon>
        <taxon>Dikarya</taxon>
        <taxon>Ascomycota</taxon>
        <taxon>Pezizomycotina</taxon>
        <taxon>Sordariomycetes</taxon>
        <taxon>Hypocreomycetidae</taxon>
        <taxon>Hypocreales</taxon>
        <taxon>Nectriaceae</taxon>
        <taxon>Fusarium</taxon>
        <taxon>Fusarium burgessii species complex</taxon>
    </lineage>
</organism>
<reference evidence="1" key="1">
    <citation type="journal article" date="2017" name="Mycologia">
        <title>Fusarium algeriense, sp. nov., a novel toxigenic crown rot pathogen of durum wheat from Algeria is nested in the Fusarium burgessii species complex.</title>
        <authorList>
            <person name="Laraba I."/>
            <person name="Keddad A."/>
            <person name="Boureghda H."/>
            <person name="Abdallah N."/>
            <person name="Vaughan M.M."/>
            <person name="Proctor R.H."/>
            <person name="Busman M."/>
            <person name="O'Donnell K."/>
        </authorList>
    </citation>
    <scope>NUCLEOTIDE SEQUENCE</scope>
    <source>
        <strain evidence="1">NRRL 25174</strain>
    </source>
</reference>
<dbReference type="OrthoDB" id="5080788at2759"/>
<keyword evidence="2" id="KW-1185">Reference proteome</keyword>
<protein>
    <submittedName>
        <fullName evidence="1">Ribonuclease H</fullName>
    </submittedName>
</protein>
<dbReference type="EMBL" id="PVQB02000693">
    <property type="protein sequence ID" value="KAF4334382.1"/>
    <property type="molecule type" value="Genomic_DNA"/>
</dbReference>